<dbReference type="Pfam" id="PF04586">
    <property type="entry name" value="Peptidase_S78"/>
    <property type="match status" value="1"/>
</dbReference>
<evidence type="ECO:0000256" key="4">
    <source>
        <dbReference type="SAM" id="MobiDB-lite"/>
    </source>
</evidence>
<feature type="non-terminal residue" evidence="6">
    <location>
        <position position="189"/>
    </location>
</feature>
<feature type="domain" description="Prohead serine protease" evidence="5">
    <location>
        <begin position="46"/>
        <end position="154"/>
    </location>
</feature>
<feature type="region of interest" description="Disordered" evidence="4">
    <location>
        <begin position="155"/>
        <end position="189"/>
    </location>
</feature>
<evidence type="ECO:0000313" key="6">
    <source>
        <dbReference type="EMBL" id="SVD89672.1"/>
    </source>
</evidence>
<gene>
    <name evidence="6" type="ORF">METZ01_LOCUS442526</name>
</gene>
<keyword evidence="2" id="KW-0645">Protease</keyword>
<dbReference type="GO" id="GO:0008233">
    <property type="term" value="F:peptidase activity"/>
    <property type="evidence" value="ECO:0007669"/>
    <property type="project" value="UniProtKB-KW"/>
</dbReference>
<dbReference type="AlphaFoldDB" id="A0A382Z2D1"/>
<proteinExistence type="predicted"/>
<sequence length="189" mass="21252">MDQEILYRTGTIYRDVVDEESRTIELSFSSDTPVERVFGNEVLEHKEDSVDLERLNNSAPLLLEHDRGQQIGVVERAWVDTEDQKGRAVVRFSKSTLGQEIFQDVRDGIRQLVSVGYSVARFVTEKADEGLDTFRAVSWQPLEISLVSVPADASVGVGRSTEESPAPSTKEEIVEEKQEPQVREESEVV</sequence>
<dbReference type="EMBL" id="UINC01180464">
    <property type="protein sequence ID" value="SVD89672.1"/>
    <property type="molecule type" value="Genomic_DNA"/>
</dbReference>
<accession>A0A382Z2D1</accession>
<keyword evidence="3" id="KW-0378">Hydrolase</keyword>
<evidence type="ECO:0000256" key="2">
    <source>
        <dbReference type="ARBA" id="ARBA00022670"/>
    </source>
</evidence>
<dbReference type="InterPro" id="IPR054613">
    <property type="entry name" value="Peptidase_S78_dom"/>
</dbReference>
<evidence type="ECO:0000256" key="3">
    <source>
        <dbReference type="ARBA" id="ARBA00022801"/>
    </source>
</evidence>
<feature type="compositionally biased region" description="Basic and acidic residues" evidence="4">
    <location>
        <begin position="169"/>
        <end position="189"/>
    </location>
</feature>
<evidence type="ECO:0000259" key="5">
    <source>
        <dbReference type="Pfam" id="PF04586"/>
    </source>
</evidence>
<keyword evidence="1" id="KW-1188">Viral release from host cell</keyword>
<reference evidence="6" key="1">
    <citation type="submission" date="2018-05" db="EMBL/GenBank/DDBJ databases">
        <authorList>
            <person name="Lanie J.A."/>
            <person name="Ng W.-L."/>
            <person name="Kazmierczak K.M."/>
            <person name="Andrzejewski T.M."/>
            <person name="Davidsen T.M."/>
            <person name="Wayne K.J."/>
            <person name="Tettelin H."/>
            <person name="Glass J.I."/>
            <person name="Rusch D."/>
            <person name="Podicherti R."/>
            <person name="Tsui H.-C.T."/>
            <person name="Winkler M.E."/>
        </authorList>
    </citation>
    <scope>NUCLEOTIDE SEQUENCE</scope>
</reference>
<organism evidence="6">
    <name type="scientific">marine metagenome</name>
    <dbReference type="NCBI Taxonomy" id="408172"/>
    <lineage>
        <taxon>unclassified sequences</taxon>
        <taxon>metagenomes</taxon>
        <taxon>ecological metagenomes</taxon>
    </lineage>
</organism>
<evidence type="ECO:0000256" key="1">
    <source>
        <dbReference type="ARBA" id="ARBA00022612"/>
    </source>
</evidence>
<name>A0A382Z2D1_9ZZZZ</name>
<dbReference type="GO" id="GO:0006508">
    <property type="term" value="P:proteolysis"/>
    <property type="evidence" value="ECO:0007669"/>
    <property type="project" value="UniProtKB-KW"/>
</dbReference>
<protein>
    <recommendedName>
        <fullName evidence="5">Prohead serine protease domain-containing protein</fullName>
    </recommendedName>
</protein>